<keyword evidence="3 6" id="KW-0812">Transmembrane</keyword>
<dbReference type="InterPro" id="IPR001626">
    <property type="entry name" value="ABC_TroCD"/>
</dbReference>
<keyword evidence="5 7" id="KW-0472">Membrane</keyword>
<evidence type="ECO:0000313" key="8">
    <source>
        <dbReference type="EMBL" id="GLP97278.1"/>
    </source>
</evidence>
<protein>
    <submittedName>
        <fullName evidence="8">ABC transporter</fullName>
    </submittedName>
</protein>
<organism evidence="8 9">
    <name type="scientific">Paraferrimonas sedimenticola</name>
    <dbReference type="NCBI Taxonomy" id="375674"/>
    <lineage>
        <taxon>Bacteria</taxon>
        <taxon>Pseudomonadati</taxon>
        <taxon>Pseudomonadota</taxon>
        <taxon>Gammaproteobacteria</taxon>
        <taxon>Alteromonadales</taxon>
        <taxon>Ferrimonadaceae</taxon>
        <taxon>Paraferrimonas</taxon>
    </lineage>
</organism>
<evidence type="ECO:0000256" key="3">
    <source>
        <dbReference type="ARBA" id="ARBA00022692"/>
    </source>
</evidence>
<dbReference type="SUPFAM" id="SSF81345">
    <property type="entry name" value="ABC transporter involved in vitamin B12 uptake, BtuC"/>
    <property type="match status" value="1"/>
</dbReference>
<evidence type="ECO:0000256" key="2">
    <source>
        <dbReference type="ARBA" id="ARBA00008034"/>
    </source>
</evidence>
<evidence type="ECO:0000256" key="6">
    <source>
        <dbReference type="RuleBase" id="RU003943"/>
    </source>
</evidence>
<feature type="transmembrane region" description="Helical" evidence="7">
    <location>
        <begin position="65"/>
        <end position="83"/>
    </location>
</feature>
<comment type="subcellular location">
    <subcellularLocation>
        <location evidence="6">Cell membrane</location>
        <topology evidence="6">Multi-pass membrane protein</topology>
    </subcellularLocation>
    <subcellularLocation>
        <location evidence="1">Membrane</location>
        <topology evidence="1">Multi-pass membrane protein</topology>
    </subcellularLocation>
</comment>
<gene>
    <name evidence="8" type="primary">znuB</name>
    <name evidence="8" type="ORF">GCM10007895_25850</name>
</gene>
<feature type="transmembrane region" description="Helical" evidence="7">
    <location>
        <begin position="32"/>
        <end position="53"/>
    </location>
</feature>
<feature type="transmembrane region" description="Helical" evidence="7">
    <location>
        <begin position="229"/>
        <end position="246"/>
    </location>
</feature>
<dbReference type="GO" id="GO:0010043">
    <property type="term" value="P:response to zinc ion"/>
    <property type="evidence" value="ECO:0007669"/>
    <property type="project" value="TreeGrafter"/>
</dbReference>
<reference evidence="8" key="2">
    <citation type="submission" date="2023-01" db="EMBL/GenBank/DDBJ databases">
        <title>Draft genome sequence of Paraferrimonas sedimenticola strain NBRC 101628.</title>
        <authorList>
            <person name="Sun Q."/>
            <person name="Mori K."/>
        </authorList>
    </citation>
    <scope>NUCLEOTIDE SEQUENCE</scope>
    <source>
        <strain evidence="8">NBRC 101628</strain>
    </source>
</reference>
<comment type="caution">
    <text evidence="8">The sequence shown here is derived from an EMBL/GenBank/DDBJ whole genome shotgun (WGS) entry which is preliminary data.</text>
</comment>
<comment type="similarity">
    <text evidence="2 6">Belongs to the ABC-3 integral membrane protein family.</text>
</comment>
<evidence type="ECO:0000256" key="7">
    <source>
        <dbReference type="SAM" id="Phobius"/>
    </source>
</evidence>
<dbReference type="PANTHER" id="PTHR30477">
    <property type="entry name" value="ABC-TRANSPORTER METAL-BINDING PROTEIN"/>
    <property type="match status" value="1"/>
</dbReference>
<dbReference type="EMBL" id="BSNC01000006">
    <property type="protein sequence ID" value="GLP97278.1"/>
    <property type="molecule type" value="Genomic_DNA"/>
</dbReference>
<dbReference type="GO" id="GO:0043190">
    <property type="term" value="C:ATP-binding cassette (ABC) transporter complex"/>
    <property type="evidence" value="ECO:0007669"/>
    <property type="project" value="InterPro"/>
</dbReference>
<dbReference type="Proteomes" id="UP001161422">
    <property type="component" value="Unassembled WGS sequence"/>
</dbReference>
<dbReference type="Pfam" id="PF00950">
    <property type="entry name" value="ABC-3"/>
    <property type="match status" value="2"/>
</dbReference>
<evidence type="ECO:0000256" key="5">
    <source>
        <dbReference type="ARBA" id="ARBA00023136"/>
    </source>
</evidence>
<keyword evidence="9" id="KW-1185">Reference proteome</keyword>
<proteinExistence type="inferred from homology"/>
<keyword evidence="6" id="KW-0813">Transport</keyword>
<accession>A0AA37RXY5</accession>
<dbReference type="GO" id="GO:0055085">
    <property type="term" value="P:transmembrane transport"/>
    <property type="evidence" value="ECO:0007669"/>
    <property type="project" value="InterPro"/>
</dbReference>
<evidence type="ECO:0000256" key="1">
    <source>
        <dbReference type="ARBA" id="ARBA00004141"/>
    </source>
</evidence>
<keyword evidence="4 7" id="KW-1133">Transmembrane helix</keyword>
<reference evidence="8" key="1">
    <citation type="journal article" date="2014" name="Int. J. Syst. Evol. Microbiol.">
        <title>Complete genome sequence of Corynebacterium casei LMG S-19264T (=DSM 44701T), isolated from a smear-ripened cheese.</title>
        <authorList>
            <consortium name="US DOE Joint Genome Institute (JGI-PGF)"/>
            <person name="Walter F."/>
            <person name="Albersmeier A."/>
            <person name="Kalinowski J."/>
            <person name="Ruckert C."/>
        </authorList>
    </citation>
    <scope>NUCLEOTIDE SEQUENCE</scope>
    <source>
        <strain evidence="8">NBRC 101628</strain>
    </source>
</reference>
<name>A0AA37RXY5_9GAMM</name>
<dbReference type="AlphaFoldDB" id="A0AA37RXY5"/>
<dbReference type="RefSeq" id="WP_095504868.1">
    <property type="nucleotide sequence ID" value="NZ_BSNC01000006.1"/>
</dbReference>
<dbReference type="PANTHER" id="PTHR30477:SF19">
    <property type="entry name" value="METAL ABC TRANSPORTER PERMEASE"/>
    <property type="match status" value="1"/>
</dbReference>
<feature type="transmembrane region" description="Helical" evidence="7">
    <location>
        <begin position="165"/>
        <end position="189"/>
    </location>
</feature>
<evidence type="ECO:0000256" key="4">
    <source>
        <dbReference type="ARBA" id="ARBA00022989"/>
    </source>
</evidence>
<evidence type="ECO:0000313" key="9">
    <source>
        <dbReference type="Proteomes" id="UP001161422"/>
    </source>
</evidence>
<feature type="transmembrane region" description="Helical" evidence="7">
    <location>
        <begin position="95"/>
        <end position="113"/>
    </location>
</feature>
<dbReference type="InterPro" id="IPR037294">
    <property type="entry name" value="ABC_BtuC-like"/>
</dbReference>
<feature type="transmembrane region" description="Helical" evidence="7">
    <location>
        <begin position="201"/>
        <end position="223"/>
    </location>
</feature>
<feature type="transmembrane region" description="Helical" evidence="7">
    <location>
        <begin position="125"/>
        <end position="153"/>
    </location>
</feature>
<sequence length="254" mass="27166">MMDWELLTLLLPAFAAGILVIATHVPLGQQVLKRGIIFIDLAIAQVAALGSLLVHVSHELEHLPFANLLLPLICALLAASLIAAIEKRQPQKLEALIGCLYVLAAVSALLVVAHDPHGAELIKQLLNGQILWLTWSQLALPAGVSTLVLLAIWQHPQWLSGRAFYPLFALIITLSVELVGVYLVFSCLIMPALAVMAKRKAIVFGYLIGLAAFALGLSCSAWFDLPAGATIVVCLALVSLVANMALNQAQPQPD</sequence>